<dbReference type="Proteomes" id="UP000245680">
    <property type="component" value="Unassembled WGS sequence"/>
</dbReference>
<keyword evidence="2" id="KW-1185">Reference proteome</keyword>
<gene>
    <name evidence="1" type="ORF">DKT77_10950</name>
</gene>
<dbReference type="EMBL" id="QGKU01000033">
    <property type="protein sequence ID" value="PWR02687.1"/>
    <property type="molecule type" value="Genomic_DNA"/>
</dbReference>
<dbReference type="AlphaFoldDB" id="A0A2V2LHS1"/>
<name>A0A2V2LHS1_9RHOB</name>
<dbReference type="OrthoDB" id="7657434at2"/>
<comment type="caution">
    <text evidence="1">The sequence shown here is derived from an EMBL/GenBank/DDBJ whole genome shotgun (WGS) entry which is preliminary data.</text>
</comment>
<evidence type="ECO:0000313" key="1">
    <source>
        <dbReference type="EMBL" id="PWR02687.1"/>
    </source>
</evidence>
<evidence type="ECO:0000313" key="2">
    <source>
        <dbReference type="Proteomes" id="UP000245680"/>
    </source>
</evidence>
<reference evidence="1 2" key="1">
    <citation type="submission" date="2018-05" db="EMBL/GenBank/DDBJ databases">
        <title>Rhodobacteraceae gen. nov., sp. nov. isolated from sea water.</title>
        <authorList>
            <person name="Ren Y."/>
        </authorList>
    </citation>
    <scope>NUCLEOTIDE SEQUENCE [LARGE SCALE GENOMIC DNA]</scope>
    <source>
        <strain evidence="1 2">TG-679</strain>
    </source>
</reference>
<evidence type="ECO:0008006" key="3">
    <source>
        <dbReference type="Google" id="ProtNLM"/>
    </source>
</evidence>
<dbReference type="RefSeq" id="WP_109811736.1">
    <property type="nucleotide sequence ID" value="NZ_QGKU01000033.1"/>
</dbReference>
<proteinExistence type="predicted"/>
<organism evidence="1 2">
    <name type="scientific">Meridianimarinicoccus roseus</name>
    <dbReference type="NCBI Taxonomy" id="2072018"/>
    <lineage>
        <taxon>Bacteria</taxon>
        <taxon>Pseudomonadati</taxon>
        <taxon>Pseudomonadota</taxon>
        <taxon>Alphaproteobacteria</taxon>
        <taxon>Rhodobacterales</taxon>
        <taxon>Paracoccaceae</taxon>
        <taxon>Meridianimarinicoccus</taxon>
    </lineage>
</organism>
<protein>
    <recommendedName>
        <fullName evidence="3">DnaA N-terminal domain-containing protein</fullName>
    </recommendedName>
</protein>
<accession>A0A2V2LHS1</accession>
<sequence length="229" mass="25623">MLATRPLRQGSASKKYDVLTALGVHACAGSKFQQRLILRFMTAITARYNWQRDELTMGRTELARLWQVDERTVKRELAKLKACGWLCVKRPAARGRVTAYSIDWDRILSDTRPCWDYVGSDFTTRLSTLAGAAQPADQPDRTVIAFPAAASPSDTEWDHALALLHRADPAFHANWLASVQRRALSQGILELEAPTAFQAEYLNTHAGARITRAVQTFAPQVHRVIVRPA</sequence>